<evidence type="ECO:0000259" key="1">
    <source>
        <dbReference type="Pfam" id="PF07883"/>
    </source>
</evidence>
<sequence length="178" mass="19638">MRHRGYGYTAAVGRIGMRKAAIDDVDVVTNPMGVHDLRKPVSRVLGTEHVAMNYFELAPGDAFSGGLHTHGDQEEVFYVLSGTATFEVGRERERVDVGAGELIRFAPGEFQSGFVREDASEEVVAWAFGAPGARHDWDRIESLIECRECGEELPHATELTDEGRFRFTCPECGTSFSP</sequence>
<dbReference type="AlphaFoldDB" id="M0NVH1"/>
<keyword evidence="3" id="KW-1185">Reference proteome</keyword>
<comment type="caution">
    <text evidence="2">The sequence shown here is derived from an EMBL/GenBank/DDBJ whole genome shotgun (WGS) entry which is preliminary data.</text>
</comment>
<protein>
    <submittedName>
        <fullName evidence="2">Cupin</fullName>
    </submittedName>
</protein>
<dbReference type="Pfam" id="PF07883">
    <property type="entry name" value="Cupin_2"/>
    <property type="match status" value="1"/>
</dbReference>
<dbReference type="InterPro" id="IPR013096">
    <property type="entry name" value="Cupin_2"/>
</dbReference>
<dbReference type="Proteomes" id="UP000011650">
    <property type="component" value="Unassembled WGS sequence"/>
</dbReference>
<evidence type="ECO:0000313" key="3">
    <source>
        <dbReference type="Proteomes" id="UP000011650"/>
    </source>
</evidence>
<reference evidence="2 3" key="1">
    <citation type="journal article" date="2014" name="PLoS Genet.">
        <title>Phylogenetically driven sequencing of extremely halophilic archaea reveals strategies for static and dynamic osmo-response.</title>
        <authorList>
            <person name="Becker E.A."/>
            <person name="Seitzer P.M."/>
            <person name="Tritt A."/>
            <person name="Larsen D."/>
            <person name="Krusor M."/>
            <person name="Yao A.I."/>
            <person name="Wu D."/>
            <person name="Madern D."/>
            <person name="Eisen J.A."/>
            <person name="Darling A.E."/>
            <person name="Facciotti M.T."/>
        </authorList>
    </citation>
    <scope>NUCLEOTIDE SEQUENCE [LARGE SCALE GENOMIC DNA]</scope>
    <source>
        <strain evidence="2 3">DSM 21995</strain>
    </source>
</reference>
<dbReference type="PATRIC" id="fig|1227482.3.peg.1181"/>
<evidence type="ECO:0000313" key="2">
    <source>
        <dbReference type="EMBL" id="EMA61957.1"/>
    </source>
</evidence>
<organism evidence="2 3">
    <name type="scientific">Halorubrum lipolyticum DSM 21995</name>
    <dbReference type="NCBI Taxonomy" id="1227482"/>
    <lineage>
        <taxon>Archaea</taxon>
        <taxon>Methanobacteriati</taxon>
        <taxon>Methanobacteriota</taxon>
        <taxon>Stenosarchaea group</taxon>
        <taxon>Halobacteria</taxon>
        <taxon>Halobacteriales</taxon>
        <taxon>Haloferacaceae</taxon>
        <taxon>Halorubrum</taxon>
    </lineage>
</organism>
<dbReference type="EMBL" id="AOJG01000013">
    <property type="protein sequence ID" value="EMA61957.1"/>
    <property type="molecule type" value="Genomic_DNA"/>
</dbReference>
<dbReference type="InterPro" id="IPR014710">
    <property type="entry name" value="RmlC-like_jellyroll"/>
</dbReference>
<name>M0NVH1_9EURY</name>
<proteinExistence type="predicted"/>
<dbReference type="SUPFAM" id="SSF51182">
    <property type="entry name" value="RmlC-like cupins"/>
    <property type="match status" value="1"/>
</dbReference>
<dbReference type="InterPro" id="IPR011051">
    <property type="entry name" value="RmlC_Cupin_sf"/>
</dbReference>
<accession>M0NVH1</accession>
<feature type="domain" description="Cupin type-2" evidence="1">
    <location>
        <begin position="54"/>
        <end position="109"/>
    </location>
</feature>
<gene>
    <name evidence="2" type="ORF">C469_05872</name>
</gene>
<dbReference type="Gene3D" id="2.60.120.10">
    <property type="entry name" value="Jelly Rolls"/>
    <property type="match status" value="1"/>
</dbReference>